<dbReference type="AlphaFoldDB" id="A0AAV4B5G0"/>
<accession>A0AAV4B5G0</accession>
<organism evidence="1 2">
    <name type="scientific">Plakobranchus ocellatus</name>
    <dbReference type="NCBI Taxonomy" id="259542"/>
    <lineage>
        <taxon>Eukaryota</taxon>
        <taxon>Metazoa</taxon>
        <taxon>Spiralia</taxon>
        <taxon>Lophotrochozoa</taxon>
        <taxon>Mollusca</taxon>
        <taxon>Gastropoda</taxon>
        <taxon>Heterobranchia</taxon>
        <taxon>Euthyneura</taxon>
        <taxon>Panpulmonata</taxon>
        <taxon>Sacoglossa</taxon>
        <taxon>Placobranchoidea</taxon>
        <taxon>Plakobranchidae</taxon>
        <taxon>Plakobranchus</taxon>
    </lineage>
</organism>
<dbReference type="Proteomes" id="UP000735302">
    <property type="component" value="Unassembled WGS sequence"/>
</dbReference>
<sequence>MFTSGVVLTIDNFNKAMGEAAKEILVDHIKNIEQLKIGNRHQHKTKDLCEIAKHNSAEGQHQKNRGITDQHYKLKIPLKQKETTGESEGICTSGQ</sequence>
<keyword evidence="2" id="KW-1185">Reference proteome</keyword>
<comment type="caution">
    <text evidence="1">The sequence shown here is derived from an EMBL/GenBank/DDBJ whole genome shotgun (WGS) entry which is preliminary data.</text>
</comment>
<evidence type="ECO:0000313" key="2">
    <source>
        <dbReference type="Proteomes" id="UP000735302"/>
    </source>
</evidence>
<proteinExistence type="predicted"/>
<dbReference type="EMBL" id="BLXT01004580">
    <property type="protein sequence ID" value="GFO14737.1"/>
    <property type="molecule type" value="Genomic_DNA"/>
</dbReference>
<reference evidence="1 2" key="1">
    <citation type="journal article" date="2021" name="Elife">
        <title>Chloroplast acquisition without the gene transfer in kleptoplastic sea slugs, Plakobranchus ocellatus.</title>
        <authorList>
            <person name="Maeda T."/>
            <person name="Takahashi S."/>
            <person name="Yoshida T."/>
            <person name="Shimamura S."/>
            <person name="Takaki Y."/>
            <person name="Nagai Y."/>
            <person name="Toyoda A."/>
            <person name="Suzuki Y."/>
            <person name="Arimoto A."/>
            <person name="Ishii H."/>
            <person name="Satoh N."/>
            <person name="Nishiyama T."/>
            <person name="Hasebe M."/>
            <person name="Maruyama T."/>
            <person name="Minagawa J."/>
            <person name="Obokata J."/>
            <person name="Shigenobu S."/>
        </authorList>
    </citation>
    <scope>NUCLEOTIDE SEQUENCE [LARGE SCALE GENOMIC DNA]</scope>
</reference>
<name>A0AAV4B5G0_9GAST</name>
<protein>
    <submittedName>
        <fullName evidence="1">Uncharacterized protein</fullName>
    </submittedName>
</protein>
<gene>
    <name evidence="1" type="ORF">PoB_004124200</name>
</gene>
<evidence type="ECO:0000313" key="1">
    <source>
        <dbReference type="EMBL" id="GFO14737.1"/>
    </source>
</evidence>